<proteinExistence type="predicted"/>
<evidence type="ECO:0000256" key="3">
    <source>
        <dbReference type="ARBA" id="ARBA00022729"/>
    </source>
</evidence>
<name>A0A6P3W408_CLUHA</name>
<dbReference type="InterPro" id="IPR018795">
    <property type="entry name" value="K2013-like"/>
</dbReference>
<keyword evidence="3" id="KW-0732">Signal</keyword>
<keyword evidence="8" id="KW-1185">Reference proteome</keyword>
<keyword evidence="2 7" id="KW-0812">Transmembrane</keyword>
<dbReference type="Proteomes" id="UP000515152">
    <property type="component" value="Chromosome 4"/>
</dbReference>
<dbReference type="Pfam" id="PF10222">
    <property type="entry name" value="DUF2152"/>
    <property type="match status" value="1"/>
</dbReference>
<organism evidence="8 9">
    <name type="scientific">Clupea harengus</name>
    <name type="common">Atlantic herring</name>
    <dbReference type="NCBI Taxonomy" id="7950"/>
    <lineage>
        <taxon>Eukaryota</taxon>
        <taxon>Metazoa</taxon>
        <taxon>Chordata</taxon>
        <taxon>Craniata</taxon>
        <taxon>Vertebrata</taxon>
        <taxon>Euteleostomi</taxon>
        <taxon>Actinopterygii</taxon>
        <taxon>Neopterygii</taxon>
        <taxon>Teleostei</taxon>
        <taxon>Clupei</taxon>
        <taxon>Clupeiformes</taxon>
        <taxon>Clupeoidei</taxon>
        <taxon>Clupeidae</taxon>
        <taxon>Clupea</taxon>
    </lineage>
</organism>
<dbReference type="GeneTree" id="ENSGT00390000007643"/>
<dbReference type="GO" id="GO:0016020">
    <property type="term" value="C:membrane"/>
    <property type="evidence" value="ECO:0007669"/>
    <property type="project" value="UniProtKB-SubCell"/>
</dbReference>
<dbReference type="AlphaFoldDB" id="A0A6P3W408"/>
<dbReference type="PANTHER" id="PTHR31386:SF2">
    <property type="entry name" value="SIMILAR TO RIKEN CDNA 2510039O18"/>
    <property type="match status" value="1"/>
</dbReference>
<dbReference type="RefSeq" id="XP_012687579.1">
    <property type="nucleotide sequence ID" value="XM_012832125.3"/>
</dbReference>
<sequence length="618" mass="68935">MWLQQRLKGMPGLLSSSWARRVLLGLLLFLIFYWYLTSDGVLKFLNMSRDSGGAAGACLQTDINRWKASVERGEGVILSPNSEDVAPFVVGNGHFLVDIEANRLWVSPSAQPGSAPVHQTDFAPNVRLQLAGKRQEARAMMLWFRKGSVLSVRCIQPGQAPSSSSSSSSRECVTVREEYIAHRSRPNTYLHRIHISNPTDRALTMDVLTESPGFRSSPEVLEDREILLFSGRVLTEKSGAVVMMVVAMKKLGSRLPVSAKSDYTENVVSVVHTSEPVDPAKADETLAKLKEAARKEMLEMLRANVEELVQDHQQAWMDLFISGVEMKKITDAHTPSSHTVNTTLYYILSTSTAPLLDRKGSAEERKDMESSLNYADHCFSGHATMHAENLWPGRVSSVAQILQLLTLWNLTLQKRGCKLLVAAGVHGMMQGMVLSFGGLQFTENHLQFQADPDVLHNSYSLRGIHYNQDLISLAVLLDAEGKPFLHLSVKPQEKPVKLYACEAGCMNEPVELTSEVKGHTFPVLVTQPITALLYISTDLTHLQDLRHTLHVKTIMAHEDHMAKQYPGLPFLFWFSVASLITLFHLFLFKLIYNEYCGPGAKPLFRSKVVKITTEETDP</sequence>
<accession>A0A6P3W408</accession>
<evidence type="ECO:0000256" key="4">
    <source>
        <dbReference type="ARBA" id="ARBA00022989"/>
    </source>
</evidence>
<feature type="transmembrane region" description="Helical" evidence="7">
    <location>
        <begin position="570"/>
        <end position="592"/>
    </location>
</feature>
<dbReference type="OrthoDB" id="10017443at2759"/>
<dbReference type="CTD" id="90231"/>
<evidence type="ECO:0000256" key="1">
    <source>
        <dbReference type="ARBA" id="ARBA00004479"/>
    </source>
</evidence>
<evidence type="ECO:0000313" key="10">
    <source>
        <dbReference type="RefSeq" id="XP_031422926.1"/>
    </source>
</evidence>
<keyword evidence="5 7" id="KW-0472">Membrane</keyword>
<evidence type="ECO:0000313" key="9">
    <source>
        <dbReference type="RefSeq" id="XP_012687579.1"/>
    </source>
</evidence>
<dbReference type="RefSeq" id="XP_031422926.1">
    <property type="nucleotide sequence ID" value="XM_031567066.2"/>
</dbReference>
<evidence type="ECO:0000256" key="2">
    <source>
        <dbReference type="ARBA" id="ARBA00022692"/>
    </source>
</evidence>
<dbReference type="PANTHER" id="PTHR31386">
    <property type="entry name" value="UNCHARACTERIZED PROTEIN KIAA2013"/>
    <property type="match status" value="1"/>
</dbReference>
<keyword evidence="6" id="KW-0325">Glycoprotein</keyword>
<dbReference type="GeneID" id="105904266"/>
<dbReference type="KEGG" id="char:105904266"/>
<protein>
    <submittedName>
        <fullName evidence="9 10">Uncharacterized protein KIAA2013 homolog</fullName>
    </submittedName>
</protein>
<evidence type="ECO:0000256" key="5">
    <source>
        <dbReference type="ARBA" id="ARBA00023136"/>
    </source>
</evidence>
<keyword evidence="4 7" id="KW-1133">Transmembrane helix</keyword>
<gene>
    <name evidence="9 10" type="primary">kiaa2013</name>
</gene>
<comment type="subcellular location">
    <subcellularLocation>
        <location evidence="1">Membrane</location>
        <topology evidence="1">Single-pass type I membrane protein</topology>
    </subcellularLocation>
</comment>
<reference evidence="9 10" key="1">
    <citation type="submission" date="2025-04" db="UniProtKB">
        <authorList>
            <consortium name="RefSeq"/>
        </authorList>
    </citation>
    <scope>IDENTIFICATION</scope>
</reference>
<evidence type="ECO:0000256" key="7">
    <source>
        <dbReference type="SAM" id="Phobius"/>
    </source>
</evidence>
<evidence type="ECO:0000256" key="6">
    <source>
        <dbReference type="ARBA" id="ARBA00023180"/>
    </source>
</evidence>
<evidence type="ECO:0000313" key="8">
    <source>
        <dbReference type="Proteomes" id="UP000515152"/>
    </source>
</evidence>